<gene>
    <name evidence="9" type="ORF">GCM10011611_35720</name>
</gene>
<dbReference type="Pfam" id="PF00512">
    <property type="entry name" value="HisKA"/>
    <property type="match status" value="1"/>
</dbReference>
<feature type="coiled-coil region" evidence="6">
    <location>
        <begin position="90"/>
        <end position="124"/>
    </location>
</feature>
<dbReference type="InterPro" id="IPR003594">
    <property type="entry name" value="HATPase_dom"/>
</dbReference>
<evidence type="ECO:0000256" key="6">
    <source>
        <dbReference type="SAM" id="Coils"/>
    </source>
</evidence>
<dbReference type="AlphaFoldDB" id="A0A8J3E4E1"/>
<dbReference type="RefSeq" id="WP_189048189.1">
    <property type="nucleotide sequence ID" value="NZ_BMJQ01000009.1"/>
</dbReference>
<evidence type="ECO:0000256" key="5">
    <source>
        <dbReference type="PROSITE-ProRule" id="PRU00169"/>
    </source>
</evidence>
<evidence type="ECO:0000259" key="7">
    <source>
        <dbReference type="PROSITE" id="PS50109"/>
    </source>
</evidence>
<dbReference type="FunFam" id="3.30.565.10:FF:000010">
    <property type="entry name" value="Sensor histidine kinase RcsC"/>
    <property type="match status" value="1"/>
</dbReference>
<organism evidence="9 10">
    <name type="scientific">Aliidongia dinghuensis</name>
    <dbReference type="NCBI Taxonomy" id="1867774"/>
    <lineage>
        <taxon>Bacteria</taxon>
        <taxon>Pseudomonadati</taxon>
        <taxon>Pseudomonadota</taxon>
        <taxon>Alphaproteobacteria</taxon>
        <taxon>Rhodospirillales</taxon>
        <taxon>Dongiaceae</taxon>
        <taxon>Aliidongia</taxon>
    </lineage>
</organism>
<keyword evidence="6" id="KW-0175">Coiled coil</keyword>
<dbReference type="Pfam" id="PF02518">
    <property type="entry name" value="HATPase_c"/>
    <property type="match status" value="1"/>
</dbReference>
<dbReference type="PANTHER" id="PTHR45339:SF1">
    <property type="entry name" value="HYBRID SIGNAL TRANSDUCTION HISTIDINE KINASE J"/>
    <property type="match status" value="1"/>
</dbReference>
<dbReference type="SUPFAM" id="SSF47384">
    <property type="entry name" value="Homodimeric domain of signal transducing histidine kinase"/>
    <property type="match status" value="1"/>
</dbReference>
<dbReference type="InterPro" id="IPR011006">
    <property type="entry name" value="CheY-like_superfamily"/>
</dbReference>
<comment type="catalytic activity">
    <reaction evidence="1">
        <text>ATP + protein L-histidine = ADP + protein N-phospho-L-histidine.</text>
        <dbReference type="EC" id="2.7.13.3"/>
    </reaction>
</comment>
<dbReference type="InterPro" id="IPR005467">
    <property type="entry name" value="His_kinase_dom"/>
</dbReference>
<evidence type="ECO:0000313" key="10">
    <source>
        <dbReference type="Proteomes" id="UP000646365"/>
    </source>
</evidence>
<dbReference type="GO" id="GO:0000155">
    <property type="term" value="F:phosphorelay sensor kinase activity"/>
    <property type="evidence" value="ECO:0007669"/>
    <property type="project" value="InterPro"/>
</dbReference>
<dbReference type="SMART" id="SM00387">
    <property type="entry name" value="HATPase_c"/>
    <property type="match status" value="1"/>
</dbReference>
<sequence length="511" mass="54567">MESLQQERLEQYAKALRAHLTAPGELELNYAYEFGRVAMSHGLGVLDTAILYHTALKAATKSFSRAAIERSIDMASEFLAESLSPFEMQLRGYQESNARLTAANEALQAANDQLARQAMELAANAAQLALARTTAEAASESKSQFLAVMSHELRTPLTALIGFSELLLQENFTPDELRRYLNLQYNAGRTLLALVNDILDFSKIEAGRLELESVPVDLRAIVRDCEALMRPAATAKGLALRTHVDVSVPDWLASDPVRLRQVILNLLTNAVKFTDVGAVEVAVGTVRATDDSKALRITIADSGIGISAEELGHLFQAFSQLSSGRHTGGTGLGLAICRRLVEAMGGIIGVDSAKGRGSIFWFEVPLVPAEAPTATPTAPRAAAAAPTRRRVLVADDDIVLQSLIEAILEKAGHTVQIVDNGEEAVRAMTTAGPYDVLVIDIQMPVMDGIEAIRRIRAAEAAAPGASPVPIIALTATATVGERERCLAAGASGFLAKPFDLELLVQAVSAEA</sequence>
<dbReference type="SUPFAM" id="SSF55874">
    <property type="entry name" value="ATPase domain of HSP90 chaperone/DNA topoisomerase II/histidine kinase"/>
    <property type="match status" value="1"/>
</dbReference>
<accession>A0A8J3E4E1</accession>
<dbReference type="InterPro" id="IPR036890">
    <property type="entry name" value="HATPase_C_sf"/>
</dbReference>
<dbReference type="Proteomes" id="UP000646365">
    <property type="component" value="Unassembled WGS sequence"/>
</dbReference>
<keyword evidence="4" id="KW-0902">Two-component regulatory system</keyword>
<proteinExistence type="predicted"/>
<reference evidence="9" key="2">
    <citation type="submission" date="2020-09" db="EMBL/GenBank/DDBJ databases">
        <authorList>
            <person name="Sun Q."/>
            <person name="Zhou Y."/>
        </authorList>
    </citation>
    <scope>NUCLEOTIDE SEQUENCE</scope>
    <source>
        <strain evidence="9">CGMCC 1.15725</strain>
    </source>
</reference>
<dbReference type="CDD" id="cd00082">
    <property type="entry name" value="HisKA"/>
    <property type="match status" value="1"/>
</dbReference>
<dbReference type="InterPro" id="IPR004358">
    <property type="entry name" value="Sig_transdc_His_kin-like_C"/>
</dbReference>
<dbReference type="InterPro" id="IPR003661">
    <property type="entry name" value="HisK_dim/P_dom"/>
</dbReference>
<dbReference type="PROSITE" id="PS50109">
    <property type="entry name" value="HIS_KIN"/>
    <property type="match status" value="1"/>
</dbReference>
<dbReference type="SMART" id="SM00448">
    <property type="entry name" value="REC"/>
    <property type="match status" value="1"/>
</dbReference>
<evidence type="ECO:0000313" key="9">
    <source>
        <dbReference type="EMBL" id="GGF26523.1"/>
    </source>
</evidence>
<reference evidence="9" key="1">
    <citation type="journal article" date="2014" name="Int. J. Syst. Evol. Microbiol.">
        <title>Complete genome sequence of Corynebacterium casei LMG S-19264T (=DSM 44701T), isolated from a smear-ripened cheese.</title>
        <authorList>
            <consortium name="US DOE Joint Genome Institute (JGI-PGF)"/>
            <person name="Walter F."/>
            <person name="Albersmeier A."/>
            <person name="Kalinowski J."/>
            <person name="Ruckert C."/>
        </authorList>
    </citation>
    <scope>NUCLEOTIDE SEQUENCE</scope>
    <source>
        <strain evidence="9">CGMCC 1.15725</strain>
    </source>
</reference>
<comment type="caution">
    <text evidence="9">The sequence shown here is derived from an EMBL/GenBank/DDBJ whole genome shotgun (WGS) entry which is preliminary data.</text>
</comment>
<protein>
    <recommendedName>
        <fullName evidence="2">histidine kinase</fullName>
        <ecNumber evidence="2">2.7.13.3</ecNumber>
    </recommendedName>
</protein>
<dbReference type="PANTHER" id="PTHR45339">
    <property type="entry name" value="HYBRID SIGNAL TRANSDUCTION HISTIDINE KINASE J"/>
    <property type="match status" value="1"/>
</dbReference>
<keyword evidence="10" id="KW-1185">Reference proteome</keyword>
<feature type="domain" description="Response regulatory" evidence="8">
    <location>
        <begin position="390"/>
        <end position="511"/>
    </location>
</feature>
<dbReference type="EMBL" id="BMJQ01000009">
    <property type="protein sequence ID" value="GGF26523.1"/>
    <property type="molecule type" value="Genomic_DNA"/>
</dbReference>
<dbReference type="CDD" id="cd16922">
    <property type="entry name" value="HATPase_EvgS-ArcB-TorS-like"/>
    <property type="match status" value="1"/>
</dbReference>
<dbReference type="Pfam" id="PF00072">
    <property type="entry name" value="Response_reg"/>
    <property type="match status" value="1"/>
</dbReference>
<name>A0A8J3E4E1_9PROT</name>
<dbReference type="InterPro" id="IPR001789">
    <property type="entry name" value="Sig_transdc_resp-reg_receiver"/>
</dbReference>
<dbReference type="PROSITE" id="PS50110">
    <property type="entry name" value="RESPONSE_REGULATORY"/>
    <property type="match status" value="1"/>
</dbReference>
<evidence type="ECO:0000256" key="4">
    <source>
        <dbReference type="ARBA" id="ARBA00023012"/>
    </source>
</evidence>
<dbReference type="SMART" id="SM00388">
    <property type="entry name" value="HisKA"/>
    <property type="match status" value="1"/>
</dbReference>
<evidence type="ECO:0000256" key="3">
    <source>
        <dbReference type="ARBA" id="ARBA00022553"/>
    </source>
</evidence>
<dbReference type="Gene3D" id="3.40.50.2300">
    <property type="match status" value="1"/>
</dbReference>
<dbReference type="Gene3D" id="1.10.287.130">
    <property type="match status" value="1"/>
</dbReference>
<evidence type="ECO:0000259" key="8">
    <source>
        <dbReference type="PROSITE" id="PS50110"/>
    </source>
</evidence>
<evidence type="ECO:0000256" key="2">
    <source>
        <dbReference type="ARBA" id="ARBA00012438"/>
    </source>
</evidence>
<dbReference type="Gene3D" id="1.10.1240.30">
    <property type="entry name" value="KaiA/RbsU domain"/>
    <property type="match status" value="1"/>
</dbReference>
<dbReference type="EC" id="2.7.13.3" evidence="2"/>
<dbReference type="InterPro" id="IPR017944">
    <property type="entry name" value="KaiA/RbsU_helical_domain_sf"/>
</dbReference>
<evidence type="ECO:0000256" key="1">
    <source>
        <dbReference type="ARBA" id="ARBA00000085"/>
    </source>
</evidence>
<dbReference type="CDD" id="cd17546">
    <property type="entry name" value="REC_hyHK_CKI1_RcsC-like"/>
    <property type="match status" value="1"/>
</dbReference>
<keyword evidence="3 5" id="KW-0597">Phosphoprotein</keyword>
<dbReference type="InterPro" id="IPR036097">
    <property type="entry name" value="HisK_dim/P_sf"/>
</dbReference>
<dbReference type="SUPFAM" id="SSF52172">
    <property type="entry name" value="CheY-like"/>
    <property type="match status" value="1"/>
</dbReference>
<dbReference type="Gene3D" id="3.30.565.10">
    <property type="entry name" value="Histidine kinase-like ATPase, C-terminal domain"/>
    <property type="match status" value="1"/>
</dbReference>
<feature type="modified residue" description="4-aspartylphosphate" evidence="5">
    <location>
        <position position="440"/>
    </location>
</feature>
<dbReference type="PRINTS" id="PR00344">
    <property type="entry name" value="BCTRLSENSOR"/>
</dbReference>
<feature type="domain" description="Histidine kinase" evidence="7">
    <location>
        <begin position="148"/>
        <end position="368"/>
    </location>
</feature>